<name>A0A163Z7U3_9BACI</name>
<proteinExistence type="predicted"/>
<accession>A0A163Z7U3</accession>
<dbReference type="RefSeq" id="WP_063386432.1">
    <property type="nucleotide sequence ID" value="NZ_LVHY01000106.1"/>
</dbReference>
<organism evidence="1 2">
    <name type="scientific">Aeribacillus pallidus</name>
    <dbReference type="NCBI Taxonomy" id="33936"/>
    <lineage>
        <taxon>Bacteria</taxon>
        <taxon>Bacillati</taxon>
        <taxon>Bacillota</taxon>
        <taxon>Bacilli</taxon>
        <taxon>Bacillales</taxon>
        <taxon>Bacillaceae</taxon>
        <taxon>Aeribacillus</taxon>
    </lineage>
</organism>
<reference evidence="1 2" key="1">
    <citation type="submission" date="2016-04" db="EMBL/GenBank/DDBJ databases">
        <title>Draft genome sequence of Aeribacillus pallidus 8m3 from petroleum reservoir.</title>
        <authorList>
            <person name="Poltaraus A.B."/>
            <person name="Nazina T.N."/>
            <person name="Tourova T.P."/>
            <person name="Malakho S.M."/>
            <person name="Korshunova A.V."/>
            <person name="Sokolova D.S."/>
        </authorList>
    </citation>
    <scope>NUCLEOTIDE SEQUENCE [LARGE SCALE GENOMIC DNA]</scope>
    <source>
        <strain evidence="1 2">8m3</strain>
    </source>
</reference>
<comment type="caution">
    <text evidence="1">The sequence shown here is derived from an EMBL/GenBank/DDBJ whole genome shotgun (WGS) entry which is preliminary data.</text>
</comment>
<dbReference type="EMBL" id="LWBR01000003">
    <property type="protein sequence ID" value="KZN97932.1"/>
    <property type="molecule type" value="Genomic_DNA"/>
</dbReference>
<dbReference type="AlphaFoldDB" id="A0A163Z7U3"/>
<dbReference type="GeneID" id="301125498"/>
<gene>
    <name evidence="1" type="ORF">AZI98_01000</name>
</gene>
<accession>A0A165Z7G1</accession>
<dbReference type="STRING" id="33936.AZI98_01000"/>
<evidence type="ECO:0000313" key="2">
    <source>
        <dbReference type="Proteomes" id="UP000076476"/>
    </source>
</evidence>
<evidence type="ECO:0000313" key="1">
    <source>
        <dbReference type="EMBL" id="KZN97932.1"/>
    </source>
</evidence>
<sequence>MEIEPRGSPLAGSISENGRNTDLQALKVLKGFKKTKEAHTNRMRWLANAYKTDRKNEIYPKNQNSKKIPIKILSQSLCKSITIEIKT</sequence>
<dbReference type="Proteomes" id="UP000076476">
    <property type="component" value="Unassembled WGS sequence"/>
</dbReference>
<protein>
    <submittedName>
        <fullName evidence="1">Uncharacterized protein</fullName>
    </submittedName>
</protein>
<keyword evidence="2" id="KW-1185">Reference proteome</keyword>